<accession>A0A1G9BCT7</accession>
<dbReference type="STRING" id="1075417.SAMN05421823_102581"/>
<gene>
    <name evidence="1" type="ORF">SAMN05421823_102581</name>
</gene>
<organism evidence="1 2">
    <name type="scientific">Catalinimonas alkaloidigena</name>
    <dbReference type="NCBI Taxonomy" id="1075417"/>
    <lineage>
        <taxon>Bacteria</taxon>
        <taxon>Pseudomonadati</taxon>
        <taxon>Bacteroidota</taxon>
        <taxon>Cytophagia</taxon>
        <taxon>Cytophagales</taxon>
        <taxon>Catalimonadaceae</taxon>
        <taxon>Catalinimonas</taxon>
    </lineage>
</organism>
<name>A0A1G9BCT7_9BACT</name>
<proteinExistence type="predicted"/>
<sequence>MVQIRHLIHNMVLPIMNQRLNLTEQRELRRFLEYPDALHGCHVHIGRERLSVLQQLAEKQYIEWVRHDHGVDYFRLMVE</sequence>
<protein>
    <submittedName>
        <fullName evidence="1">Uncharacterized protein</fullName>
    </submittedName>
</protein>
<dbReference type="AlphaFoldDB" id="A0A1G9BCT7"/>
<evidence type="ECO:0000313" key="2">
    <source>
        <dbReference type="Proteomes" id="UP000198510"/>
    </source>
</evidence>
<dbReference type="Proteomes" id="UP000198510">
    <property type="component" value="Unassembled WGS sequence"/>
</dbReference>
<evidence type="ECO:0000313" key="1">
    <source>
        <dbReference type="EMBL" id="SDK37307.1"/>
    </source>
</evidence>
<keyword evidence="2" id="KW-1185">Reference proteome</keyword>
<dbReference type="EMBL" id="FNFO01000002">
    <property type="protein sequence ID" value="SDK37307.1"/>
    <property type="molecule type" value="Genomic_DNA"/>
</dbReference>
<reference evidence="1 2" key="1">
    <citation type="submission" date="2016-10" db="EMBL/GenBank/DDBJ databases">
        <authorList>
            <person name="de Groot N.N."/>
        </authorList>
    </citation>
    <scope>NUCLEOTIDE SEQUENCE [LARGE SCALE GENOMIC DNA]</scope>
    <source>
        <strain evidence="1 2">DSM 25186</strain>
    </source>
</reference>